<comment type="subcellular location">
    <subcellularLocation>
        <location evidence="8">Endomembrane system</location>
        <topology evidence="8">Single-pass type IV membrane protein</topology>
    </subcellularLocation>
    <subcellularLocation>
        <location evidence="1">Golgi apparatus membrane</location>
    </subcellularLocation>
</comment>
<feature type="compositionally biased region" description="Basic and acidic residues" evidence="9">
    <location>
        <begin position="83"/>
        <end position="94"/>
    </location>
</feature>
<evidence type="ECO:0000256" key="6">
    <source>
        <dbReference type="ARBA" id="ARBA00023034"/>
    </source>
</evidence>
<feature type="transmembrane region" description="Helical" evidence="10">
    <location>
        <begin position="189"/>
        <end position="209"/>
    </location>
</feature>
<feature type="compositionally biased region" description="Basic and acidic residues" evidence="9">
    <location>
        <begin position="1"/>
        <end position="13"/>
    </location>
</feature>
<gene>
    <name evidence="11" type="ORF">PTTW11_07992</name>
</gene>
<dbReference type="AlphaFoldDB" id="A0A6S6W953"/>
<sequence>MSSRFSRPDDRSDLFSSYNRSASPSKTKHKPRPGAASSPYTSYGYTAPSSPAYPGSVPSSGGAGSLYPGGSGSGYGVGVGGSEFDRRRSYDDRSGGGGDEGVMFRSATPNSRGQYSAAVLDELESQNEEHVGVLTGKVRMLKDLTHLIGDEIRTSTTLAEKMNDQFENSRYKIKGTMNRMLVMAQKTGVGWKVWVGFFAAVILLFWWVWLG</sequence>
<evidence type="ECO:0000256" key="7">
    <source>
        <dbReference type="ARBA" id="ARBA00023136"/>
    </source>
</evidence>
<evidence type="ECO:0000256" key="8">
    <source>
        <dbReference type="ARBA" id="ARBA00046280"/>
    </source>
</evidence>
<evidence type="ECO:0000256" key="1">
    <source>
        <dbReference type="ARBA" id="ARBA00004394"/>
    </source>
</evidence>
<keyword evidence="5 10" id="KW-1133">Transmembrane helix</keyword>
<name>A0A6S6W953_9PLEO</name>
<dbReference type="PANTHER" id="PTHR12791">
    <property type="entry name" value="GOLGI SNARE BET1-RELATED"/>
    <property type="match status" value="1"/>
</dbReference>
<protein>
    <submittedName>
        <fullName evidence="11">BET1 v-SNARE</fullName>
    </submittedName>
</protein>
<keyword evidence="7 10" id="KW-0472">Membrane</keyword>
<feature type="region of interest" description="Disordered" evidence="9">
    <location>
        <begin position="1"/>
        <end position="64"/>
    </location>
</feature>
<dbReference type="SUPFAM" id="SSF58038">
    <property type="entry name" value="SNARE fusion complex"/>
    <property type="match status" value="1"/>
</dbReference>
<keyword evidence="2" id="KW-0813">Transport</keyword>
<keyword evidence="6" id="KW-0333">Golgi apparatus</keyword>
<dbReference type="EMBL" id="HG992983">
    <property type="protein sequence ID" value="CAE7194672.1"/>
    <property type="molecule type" value="Genomic_DNA"/>
</dbReference>
<dbReference type="InterPro" id="IPR000727">
    <property type="entry name" value="T_SNARE_dom"/>
</dbReference>
<evidence type="ECO:0000256" key="9">
    <source>
        <dbReference type="SAM" id="MobiDB-lite"/>
    </source>
</evidence>
<dbReference type="Gene3D" id="1.20.5.110">
    <property type="match status" value="1"/>
</dbReference>
<dbReference type="CDD" id="cd15853">
    <property type="entry name" value="SNARE_Bet1"/>
    <property type="match status" value="1"/>
</dbReference>
<evidence type="ECO:0000256" key="4">
    <source>
        <dbReference type="ARBA" id="ARBA00022927"/>
    </source>
</evidence>
<evidence type="ECO:0000256" key="3">
    <source>
        <dbReference type="ARBA" id="ARBA00022692"/>
    </source>
</evidence>
<evidence type="ECO:0000313" key="12">
    <source>
        <dbReference type="Proteomes" id="UP000472372"/>
    </source>
</evidence>
<dbReference type="PROSITE" id="PS50192">
    <property type="entry name" value="T_SNARE"/>
    <property type="match status" value="1"/>
</dbReference>
<feature type="compositionally biased region" description="Low complexity" evidence="9">
    <location>
        <begin position="47"/>
        <end position="60"/>
    </location>
</feature>
<keyword evidence="3 10" id="KW-0812">Transmembrane</keyword>
<dbReference type="GO" id="GO:0000139">
    <property type="term" value="C:Golgi membrane"/>
    <property type="evidence" value="ECO:0007669"/>
    <property type="project" value="UniProtKB-SubCell"/>
</dbReference>
<reference evidence="11" key="1">
    <citation type="submission" date="2021-02" db="EMBL/GenBank/DDBJ databases">
        <authorList>
            <person name="Syme A R."/>
            <person name="Syme A R."/>
            <person name="Moolhuijzen P."/>
        </authorList>
    </citation>
    <scope>NUCLEOTIDE SEQUENCE</scope>
    <source>
        <strain evidence="11">W1-1</strain>
    </source>
</reference>
<accession>A0A6S6W953</accession>
<evidence type="ECO:0000256" key="10">
    <source>
        <dbReference type="SAM" id="Phobius"/>
    </source>
</evidence>
<proteinExistence type="predicted"/>
<organism evidence="11 12">
    <name type="scientific">Pyrenophora teres f. teres</name>
    <dbReference type="NCBI Taxonomy" id="97479"/>
    <lineage>
        <taxon>Eukaryota</taxon>
        <taxon>Fungi</taxon>
        <taxon>Dikarya</taxon>
        <taxon>Ascomycota</taxon>
        <taxon>Pezizomycotina</taxon>
        <taxon>Dothideomycetes</taxon>
        <taxon>Pleosporomycetidae</taxon>
        <taxon>Pleosporales</taxon>
        <taxon>Pleosporineae</taxon>
        <taxon>Pleosporaceae</taxon>
        <taxon>Pyrenophora</taxon>
    </lineage>
</organism>
<dbReference type="InterPro" id="IPR039899">
    <property type="entry name" value="BET1_SNARE"/>
</dbReference>
<evidence type="ECO:0000256" key="5">
    <source>
        <dbReference type="ARBA" id="ARBA00022989"/>
    </source>
</evidence>
<feature type="region of interest" description="Disordered" evidence="9">
    <location>
        <begin position="78"/>
        <end position="109"/>
    </location>
</feature>
<keyword evidence="4" id="KW-0653">Protein transport</keyword>
<dbReference type="GO" id="GO:0015031">
    <property type="term" value="P:protein transport"/>
    <property type="evidence" value="ECO:0007669"/>
    <property type="project" value="UniProtKB-KW"/>
</dbReference>
<evidence type="ECO:0000256" key="2">
    <source>
        <dbReference type="ARBA" id="ARBA00022448"/>
    </source>
</evidence>
<evidence type="ECO:0000313" key="11">
    <source>
        <dbReference type="EMBL" id="CAE7194672.1"/>
    </source>
</evidence>
<dbReference type="Proteomes" id="UP000472372">
    <property type="component" value="Chromosome 7"/>
</dbReference>